<dbReference type="Proteomes" id="UP000268372">
    <property type="component" value="Unassembled WGS sequence"/>
</dbReference>
<gene>
    <name evidence="2" type="ORF">EG242_02265</name>
</gene>
<comment type="caution">
    <text evidence="2">The sequence shown here is derived from an EMBL/GenBank/DDBJ whole genome shotgun (WGS) entry which is preliminary data.</text>
</comment>
<dbReference type="AlphaFoldDB" id="A0A3P1B639"/>
<name>A0A3P1B639_9FLAO</name>
<dbReference type="PANTHER" id="PTHR22916">
    <property type="entry name" value="GLYCOSYLTRANSFERASE"/>
    <property type="match status" value="1"/>
</dbReference>
<reference evidence="2 3" key="1">
    <citation type="submission" date="2018-11" db="EMBL/GenBank/DDBJ databases">
        <title>Flavobacterium sp. nov., YIM 102796 draft genome.</title>
        <authorList>
            <person name="Li G."/>
            <person name="Jiang Y."/>
        </authorList>
    </citation>
    <scope>NUCLEOTIDE SEQUENCE [LARGE SCALE GENOMIC DNA]</scope>
    <source>
        <strain evidence="2 3">YIM 102796</strain>
    </source>
</reference>
<dbReference type="EMBL" id="RQTJ01000003">
    <property type="protein sequence ID" value="RRA96441.1"/>
    <property type="molecule type" value="Genomic_DNA"/>
</dbReference>
<feature type="domain" description="Glycosyltransferase 2-like" evidence="1">
    <location>
        <begin position="6"/>
        <end position="132"/>
    </location>
</feature>
<dbReference type="InterPro" id="IPR029044">
    <property type="entry name" value="Nucleotide-diphossugar_trans"/>
</dbReference>
<proteinExistence type="predicted"/>
<keyword evidence="3" id="KW-1185">Reference proteome</keyword>
<evidence type="ECO:0000259" key="1">
    <source>
        <dbReference type="Pfam" id="PF00535"/>
    </source>
</evidence>
<dbReference type="Pfam" id="PF00535">
    <property type="entry name" value="Glycos_transf_2"/>
    <property type="match status" value="1"/>
</dbReference>
<dbReference type="PANTHER" id="PTHR22916:SF3">
    <property type="entry name" value="UDP-GLCNAC:BETAGAL BETA-1,3-N-ACETYLGLUCOSAMINYLTRANSFERASE-LIKE PROTEIN 1"/>
    <property type="match status" value="1"/>
</dbReference>
<evidence type="ECO:0000313" key="3">
    <source>
        <dbReference type="Proteomes" id="UP000268372"/>
    </source>
</evidence>
<sequence>MKPFFSVIIPLYNKENYLKNTLNCVFNQTFVDFEVIVVNDGSTDNSIKVVEEYKDERLIVIHQKNQGVSVARNTGMAHAKANYLCFLDADDLWKTNHLQVFYDTIAKFPEAKMYCGRYVTQISKNTFINNNFIDIDENYEGYVTDFFKSSLINRVALTSAVCIHKDIFTEIGGFDPALKSDQDLDYWIKIALKYKIAITASTTLTYNFINANKSLSKDNSKYHKLTDLNQYRSFEKDNKSLQAFLDIYRIEYGLHYYMLGLKEKSTEYLMYVDAENMNYKTRFLLKLPPFLLNGLLTVKRKLRNYGIDFTVYH</sequence>
<evidence type="ECO:0000313" key="2">
    <source>
        <dbReference type="EMBL" id="RRA96441.1"/>
    </source>
</evidence>
<dbReference type="InterPro" id="IPR001173">
    <property type="entry name" value="Glyco_trans_2-like"/>
</dbReference>
<dbReference type="Gene3D" id="3.90.550.10">
    <property type="entry name" value="Spore Coat Polysaccharide Biosynthesis Protein SpsA, Chain A"/>
    <property type="match status" value="1"/>
</dbReference>
<dbReference type="CDD" id="cd00761">
    <property type="entry name" value="Glyco_tranf_GTA_type"/>
    <property type="match status" value="1"/>
</dbReference>
<accession>A0A3P1B639</accession>
<dbReference type="GO" id="GO:0016758">
    <property type="term" value="F:hexosyltransferase activity"/>
    <property type="evidence" value="ECO:0007669"/>
    <property type="project" value="UniProtKB-ARBA"/>
</dbReference>
<dbReference type="SUPFAM" id="SSF53448">
    <property type="entry name" value="Nucleotide-diphospho-sugar transferases"/>
    <property type="match status" value="1"/>
</dbReference>
<protein>
    <submittedName>
        <fullName evidence="2">Glycosyltransferase family 2 protein</fullName>
    </submittedName>
</protein>
<keyword evidence="2" id="KW-0808">Transferase</keyword>
<organism evidence="2 3">
    <name type="scientific">Paenimyroides viscosum</name>
    <dbReference type="NCBI Taxonomy" id="2488729"/>
    <lineage>
        <taxon>Bacteria</taxon>
        <taxon>Pseudomonadati</taxon>
        <taxon>Bacteroidota</taxon>
        <taxon>Flavobacteriia</taxon>
        <taxon>Flavobacteriales</taxon>
        <taxon>Flavobacteriaceae</taxon>
        <taxon>Paenimyroides</taxon>
    </lineage>
</organism>
<dbReference type="OrthoDB" id="6307329at2"/>
<dbReference type="RefSeq" id="WP_124898297.1">
    <property type="nucleotide sequence ID" value="NZ_RQTJ01000003.1"/>
</dbReference>